<dbReference type="Proteomes" id="UP000050454">
    <property type="component" value="Unassembled WGS sequence"/>
</dbReference>
<evidence type="ECO:0000259" key="2">
    <source>
        <dbReference type="Pfam" id="PF10988"/>
    </source>
</evidence>
<dbReference type="AlphaFoldDB" id="A0A0P7BQ81"/>
<gene>
    <name evidence="3" type="ORF">AFM12_16005</name>
</gene>
<evidence type="ECO:0000313" key="3">
    <source>
        <dbReference type="EMBL" id="KPM47375.1"/>
    </source>
</evidence>
<organism evidence="3 4">
    <name type="scientific">Jiulongibacter sediminis</name>
    <dbReference type="NCBI Taxonomy" id="1605367"/>
    <lineage>
        <taxon>Bacteria</taxon>
        <taxon>Pseudomonadati</taxon>
        <taxon>Bacteroidota</taxon>
        <taxon>Cytophagia</taxon>
        <taxon>Cytophagales</taxon>
        <taxon>Leadbetterellaceae</taxon>
        <taxon>Jiulongibacter</taxon>
    </lineage>
</organism>
<dbReference type="Pfam" id="PF10988">
    <property type="entry name" value="DUF2807"/>
    <property type="match status" value="1"/>
</dbReference>
<keyword evidence="4" id="KW-1185">Reference proteome</keyword>
<feature type="region of interest" description="Disordered" evidence="1">
    <location>
        <begin position="1"/>
        <end position="20"/>
    </location>
</feature>
<proteinExistence type="predicted"/>
<accession>A0A0P7BQ81</accession>
<dbReference type="Gene3D" id="2.160.20.120">
    <property type="match status" value="1"/>
</dbReference>
<evidence type="ECO:0000313" key="4">
    <source>
        <dbReference type="Proteomes" id="UP000050454"/>
    </source>
</evidence>
<feature type="domain" description="Putative auto-transporter adhesin head GIN" evidence="2">
    <location>
        <begin position="23"/>
        <end position="203"/>
    </location>
</feature>
<evidence type="ECO:0000256" key="1">
    <source>
        <dbReference type="SAM" id="MobiDB-lite"/>
    </source>
</evidence>
<feature type="compositionally biased region" description="Polar residues" evidence="1">
    <location>
        <begin position="1"/>
        <end position="11"/>
    </location>
</feature>
<comment type="caution">
    <text evidence="3">The sequence shown here is derived from an EMBL/GenBank/DDBJ whole genome shotgun (WGS) entry which is preliminary data.</text>
</comment>
<dbReference type="EMBL" id="LGTQ01000012">
    <property type="protein sequence ID" value="KPM47375.1"/>
    <property type="molecule type" value="Genomic_DNA"/>
</dbReference>
<name>A0A0P7BQ81_9BACT</name>
<dbReference type="STRING" id="1605367.AFM12_16005"/>
<dbReference type="InterPro" id="IPR021255">
    <property type="entry name" value="DUF2807"/>
</dbReference>
<sequence>MAVQACQVQSKSNDEENRDVESFNAIEVSSGIDLYLSEGSSESVRLTVENGDLSDVITEVHDGQLRIGFERNMGWKGWNFDRRIKAFVTFRELEALGASGGSDVFGEEPLSFEDLRISVSGGSDVKMELEADNIRANASGGSDLFLSGETRNFEGTVSGGSDIKAKDLRIQNAKINASGGSDAFIWVEGSCDCHSSGGSDIHYTR</sequence>
<reference evidence="3 4" key="1">
    <citation type="submission" date="2015-07" db="EMBL/GenBank/DDBJ databases">
        <title>The draft genome sequence of Leadbetterella sp. JN14-9.</title>
        <authorList>
            <person name="Liu Y."/>
            <person name="Du J."/>
            <person name="Shao Z."/>
        </authorList>
    </citation>
    <scope>NUCLEOTIDE SEQUENCE [LARGE SCALE GENOMIC DNA]</scope>
    <source>
        <strain evidence="3 4">JN14-9</strain>
    </source>
</reference>
<protein>
    <recommendedName>
        <fullName evidence="2">Putative auto-transporter adhesin head GIN domain-containing protein</fullName>
    </recommendedName>
</protein>
<dbReference type="PATRIC" id="fig|1605367.3.peg.630"/>